<protein>
    <submittedName>
        <fullName evidence="2">Putative secreted protein</fullName>
    </submittedName>
</protein>
<name>A0A6B0U256_IXORI</name>
<reference evidence="2" key="1">
    <citation type="submission" date="2019-12" db="EMBL/GenBank/DDBJ databases">
        <title>An insight into the sialome of adult female Ixodes ricinus ticks feeding for 6 days.</title>
        <authorList>
            <person name="Perner J."/>
            <person name="Ribeiro J.M.C."/>
        </authorList>
    </citation>
    <scope>NUCLEOTIDE SEQUENCE</scope>
    <source>
        <strain evidence="2">Semi-engorged</strain>
        <tissue evidence="2">Salivary glands</tissue>
    </source>
</reference>
<feature type="signal peptide" evidence="1">
    <location>
        <begin position="1"/>
        <end position="22"/>
    </location>
</feature>
<evidence type="ECO:0000313" key="2">
    <source>
        <dbReference type="EMBL" id="MXU86599.1"/>
    </source>
</evidence>
<evidence type="ECO:0000256" key="1">
    <source>
        <dbReference type="SAM" id="SignalP"/>
    </source>
</evidence>
<organism evidence="2">
    <name type="scientific">Ixodes ricinus</name>
    <name type="common">Common tick</name>
    <name type="synonym">Acarus ricinus</name>
    <dbReference type="NCBI Taxonomy" id="34613"/>
    <lineage>
        <taxon>Eukaryota</taxon>
        <taxon>Metazoa</taxon>
        <taxon>Ecdysozoa</taxon>
        <taxon>Arthropoda</taxon>
        <taxon>Chelicerata</taxon>
        <taxon>Arachnida</taxon>
        <taxon>Acari</taxon>
        <taxon>Parasitiformes</taxon>
        <taxon>Ixodida</taxon>
        <taxon>Ixodoidea</taxon>
        <taxon>Ixodidae</taxon>
        <taxon>Ixodinae</taxon>
        <taxon>Ixodes</taxon>
    </lineage>
</organism>
<feature type="chain" id="PRO_5025447975" evidence="1">
    <location>
        <begin position="23"/>
        <end position="92"/>
    </location>
</feature>
<dbReference type="EMBL" id="GIFC01004516">
    <property type="protein sequence ID" value="MXU86599.1"/>
    <property type="molecule type" value="Transcribed_RNA"/>
</dbReference>
<sequence length="92" mass="10116">MLLRRFFCLCALNHNDLACADAGPGSQRTAMSWIHLFVQTFLVRSFLGRGQAKASSTVGAPLWHIDGILLHDAALVVSFQVRLRAIHSVTVL</sequence>
<proteinExistence type="predicted"/>
<keyword evidence="1" id="KW-0732">Signal</keyword>
<dbReference type="AlphaFoldDB" id="A0A6B0U256"/>
<accession>A0A6B0U256</accession>